<dbReference type="AlphaFoldDB" id="A0A0J9C5M0"/>
<evidence type="ECO:0000313" key="1">
    <source>
        <dbReference type="EMBL" id="KMW19721.1"/>
    </source>
</evidence>
<dbReference type="EMBL" id="ADLK01000020">
    <property type="protein sequence ID" value="KMW19721.1"/>
    <property type="molecule type" value="Genomic_DNA"/>
</dbReference>
<dbReference type="OrthoDB" id="1494389at2"/>
<accession>A0A0J9C5M0</accession>
<dbReference type="Proteomes" id="UP000037392">
    <property type="component" value="Unassembled WGS sequence"/>
</dbReference>
<comment type="caution">
    <text evidence="1">The sequence shown here is derived from an EMBL/GenBank/DDBJ whole genome shotgun (WGS) entry which is preliminary data.</text>
</comment>
<name>A0A0J9C5M0_9FIRM</name>
<proteinExistence type="predicted"/>
<reference evidence="1 2" key="1">
    <citation type="submission" date="2011-04" db="EMBL/GenBank/DDBJ databases">
        <title>The Genome Sequence of Clostridium citroniae WAL-19142.</title>
        <authorList>
            <consortium name="The Broad Institute Genome Sequencing Platform"/>
            <person name="Earl A."/>
            <person name="Ward D."/>
            <person name="Feldgarden M."/>
            <person name="Gevers D."/>
            <person name="Warren Y.A."/>
            <person name="Tyrrell K.L."/>
            <person name="Citron D.M."/>
            <person name="Goldstein E.J."/>
            <person name="Daigneault M."/>
            <person name="Allen-Vercoe E."/>
            <person name="Young S.K."/>
            <person name="Zeng Q."/>
            <person name="Gargeya S."/>
            <person name="Fitzgerald M."/>
            <person name="Haas B."/>
            <person name="Abouelleil A."/>
            <person name="Alvarado L."/>
            <person name="Arachchi H.M."/>
            <person name="Berlin A."/>
            <person name="Brown A."/>
            <person name="Chapman S.B."/>
            <person name="Chen Z."/>
            <person name="Dunbar C."/>
            <person name="Freedman E."/>
            <person name="Gearin G."/>
            <person name="Gellesch M."/>
            <person name="Goldberg J."/>
            <person name="Griggs A."/>
            <person name="Gujja S."/>
            <person name="Heilman E.R."/>
            <person name="Heiman D."/>
            <person name="Howarth C."/>
            <person name="Larson L."/>
            <person name="Lui A."/>
            <person name="MacDonald P.J."/>
            <person name="Mehta T."/>
            <person name="Montmayeur A."/>
            <person name="Murphy C."/>
            <person name="Neiman D."/>
            <person name="Pearson M."/>
            <person name="Priest M."/>
            <person name="Roberts A."/>
            <person name="Saif S."/>
            <person name="Shea T."/>
            <person name="Shenoy N."/>
            <person name="Sisk P."/>
            <person name="Stolte C."/>
            <person name="Sykes S."/>
            <person name="White J."/>
            <person name="Yandava C."/>
            <person name="Wortman J."/>
            <person name="Nusbaum C."/>
            <person name="Birren B."/>
        </authorList>
    </citation>
    <scope>NUCLEOTIDE SEQUENCE [LARGE SCALE GENOMIC DNA]</scope>
    <source>
        <strain evidence="1 2">WAL-19142</strain>
    </source>
</reference>
<dbReference type="RefSeq" id="WP_048929944.1">
    <property type="nucleotide sequence ID" value="NZ_KQ235878.1"/>
</dbReference>
<evidence type="ECO:0000313" key="2">
    <source>
        <dbReference type="Proteomes" id="UP000037392"/>
    </source>
</evidence>
<protein>
    <submittedName>
        <fullName evidence="1">Uncharacterized protein</fullName>
    </submittedName>
</protein>
<gene>
    <name evidence="1" type="ORF">HMPREF9470_02461</name>
</gene>
<dbReference type="GeneID" id="93164117"/>
<sequence length="78" mass="9165">MEEDLDRKEALKEGTFKERYLAGEIPFEEIDRYISRWNNSDDPRTLAQYLGLNAEEEDVWIDVSDEALQELLDGQKTL</sequence>
<dbReference type="PATRIC" id="fig|742734.4.peg.2643"/>
<organism evidence="1 2">
    <name type="scientific">[Clostridium] citroniae WAL-19142</name>
    <dbReference type="NCBI Taxonomy" id="742734"/>
    <lineage>
        <taxon>Bacteria</taxon>
        <taxon>Bacillati</taxon>
        <taxon>Bacillota</taxon>
        <taxon>Clostridia</taxon>
        <taxon>Lachnospirales</taxon>
        <taxon>Lachnospiraceae</taxon>
        <taxon>Enterocloster</taxon>
    </lineage>
</organism>